<dbReference type="Proteomes" id="UP000823661">
    <property type="component" value="Unassembled WGS sequence"/>
</dbReference>
<proteinExistence type="predicted"/>
<reference evidence="5" key="2">
    <citation type="journal article" date="2021" name="PeerJ">
        <title>Extensive microbial diversity within the chicken gut microbiome revealed by metagenomics and culture.</title>
        <authorList>
            <person name="Gilroy R."/>
            <person name="Ravi A."/>
            <person name="Getino M."/>
            <person name="Pursley I."/>
            <person name="Horton D.L."/>
            <person name="Alikhan N.F."/>
            <person name="Baker D."/>
            <person name="Gharbi K."/>
            <person name="Hall N."/>
            <person name="Watson M."/>
            <person name="Adriaenssens E.M."/>
            <person name="Foster-Nyarko E."/>
            <person name="Jarju S."/>
            <person name="Secka A."/>
            <person name="Antonio M."/>
            <person name="Oren A."/>
            <person name="Chaudhuri R.R."/>
            <person name="La Ragione R."/>
            <person name="Hildebrand F."/>
            <person name="Pallen M.J."/>
        </authorList>
    </citation>
    <scope>NUCLEOTIDE SEQUENCE</scope>
    <source>
        <strain evidence="5">B1-20833</strain>
    </source>
</reference>
<keyword evidence="3" id="KW-0998">Cell outer membrane</keyword>
<keyword evidence="2" id="KW-0472">Membrane</keyword>
<dbReference type="Gene3D" id="2.40.170.20">
    <property type="entry name" value="TonB-dependent receptor, beta-barrel domain"/>
    <property type="match status" value="1"/>
</dbReference>
<evidence type="ECO:0000256" key="3">
    <source>
        <dbReference type="ARBA" id="ARBA00023237"/>
    </source>
</evidence>
<feature type="chain" id="PRO_5038921373" evidence="4">
    <location>
        <begin position="26"/>
        <end position="625"/>
    </location>
</feature>
<feature type="signal peptide" evidence="4">
    <location>
        <begin position="1"/>
        <end position="25"/>
    </location>
</feature>
<evidence type="ECO:0000256" key="4">
    <source>
        <dbReference type="SAM" id="SignalP"/>
    </source>
</evidence>
<dbReference type="PROSITE" id="PS51257">
    <property type="entry name" value="PROKAR_LIPOPROTEIN"/>
    <property type="match status" value="1"/>
</dbReference>
<evidence type="ECO:0000313" key="5">
    <source>
        <dbReference type="EMBL" id="MBO8451622.1"/>
    </source>
</evidence>
<dbReference type="EMBL" id="JADIMI010000016">
    <property type="protein sequence ID" value="MBO8451622.1"/>
    <property type="molecule type" value="Genomic_DNA"/>
</dbReference>
<dbReference type="AlphaFoldDB" id="A0A9D9HIJ9"/>
<organism evidence="5 6">
    <name type="scientific">Candidatus Cryptobacteroides intestinavium</name>
    <dbReference type="NCBI Taxonomy" id="2840766"/>
    <lineage>
        <taxon>Bacteria</taxon>
        <taxon>Pseudomonadati</taxon>
        <taxon>Bacteroidota</taxon>
        <taxon>Bacteroidia</taxon>
        <taxon>Bacteroidales</taxon>
        <taxon>Candidatus Cryptobacteroides</taxon>
    </lineage>
</organism>
<dbReference type="GO" id="GO:0009279">
    <property type="term" value="C:cell outer membrane"/>
    <property type="evidence" value="ECO:0007669"/>
    <property type="project" value="UniProtKB-SubCell"/>
</dbReference>
<keyword evidence="4" id="KW-0732">Signal</keyword>
<protein>
    <submittedName>
        <fullName evidence="5">Uncharacterized protein</fullName>
    </submittedName>
</protein>
<accession>A0A9D9HIJ9</accession>
<evidence type="ECO:0000256" key="2">
    <source>
        <dbReference type="ARBA" id="ARBA00023136"/>
    </source>
</evidence>
<comment type="caution">
    <text evidence="5">The sequence shown here is derived from an EMBL/GenBank/DDBJ whole genome shotgun (WGS) entry which is preliminary data.</text>
</comment>
<reference evidence="5" key="1">
    <citation type="submission" date="2020-10" db="EMBL/GenBank/DDBJ databases">
        <authorList>
            <person name="Gilroy R."/>
        </authorList>
    </citation>
    <scope>NUCLEOTIDE SEQUENCE</scope>
    <source>
        <strain evidence="5">B1-20833</strain>
    </source>
</reference>
<evidence type="ECO:0000313" key="6">
    <source>
        <dbReference type="Proteomes" id="UP000823661"/>
    </source>
</evidence>
<sequence>MMKPQHILTAIIMACAAGISLTAYSQDVNPTVEVSRAYRAKHIAVDKPAMEMPVPDSVMRFDIDVDYTVRDSPYEGSYEFRPYMLDIRPEASADDSRRFFIRLGAGYPLHPTADLSFSPDFRTKSFSLNVYGTHRSYAGRYRAVSSDGISGGAAQPVLTWDRSSMKRYSGYDSYTRAGVSGRTDWKSGYFSFDLGYLGYARKDTLMTGGFDAFKAGLRVASRNSADRYFLYDIAISYLYGEDKVTASGPAYMTEHDFSLYARLGPVFSKESMAVIDLEAEVSDYGSYFSALSGRFSLTPHYMLDRGRWNLDLGAEISVLLGNDMTEYALPGRQINPRRMHSSRGQYVYPDIEIGFDAVRNYLNVYLKADGGDMINRYSDLLARDARPGLLASHSQYGLPLMDNTSERLNARLGLRGNIGSRFIYDLGGGYAIYKNYLADAVVEISPDIFGTGSFTVGSGLPLSVSSALYPAVSYVDCNMWYVDFSIGWHSENLTADARLAYLGTDMRNQTAAGFTPAPFSADADVVYNWKKRIYVGLHCNASLARHGYMYIVSPGTANGDVTVGKSSDPVRIPGYADLGLSAEYRFNRKASFWLYGGNLLDMTIQRSPLYCESGIYFIAGITVSL</sequence>
<dbReference type="InterPro" id="IPR036942">
    <property type="entry name" value="Beta-barrel_TonB_sf"/>
</dbReference>
<evidence type="ECO:0000256" key="1">
    <source>
        <dbReference type="ARBA" id="ARBA00004442"/>
    </source>
</evidence>
<name>A0A9D9HIJ9_9BACT</name>
<gene>
    <name evidence="5" type="ORF">IAC06_01890</name>
</gene>
<dbReference type="SUPFAM" id="SSF56935">
    <property type="entry name" value="Porins"/>
    <property type="match status" value="1"/>
</dbReference>
<comment type="subcellular location">
    <subcellularLocation>
        <location evidence="1">Cell outer membrane</location>
    </subcellularLocation>
</comment>